<evidence type="ECO:0000256" key="1">
    <source>
        <dbReference type="ARBA" id="ARBA00004665"/>
    </source>
</evidence>
<dbReference type="InterPro" id="IPR000160">
    <property type="entry name" value="GGDEF_dom"/>
</dbReference>
<dbReference type="PANTHER" id="PTHR45138:SF9">
    <property type="entry name" value="DIGUANYLATE CYCLASE DGCM-RELATED"/>
    <property type="match status" value="1"/>
</dbReference>
<gene>
    <name evidence="6" type="primary">pleD</name>
    <name evidence="6" type="ordered locus">PAJ_2543</name>
</gene>
<dbReference type="CDD" id="cd01949">
    <property type="entry name" value="GGDEF"/>
    <property type="match status" value="1"/>
</dbReference>
<dbReference type="GO" id="GO:0005886">
    <property type="term" value="C:plasma membrane"/>
    <property type="evidence" value="ECO:0007669"/>
    <property type="project" value="TreeGrafter"/>
</dbReference>
<proteinExistence type="predicted"/>
<feature type="coiled-coil region" evidence="4">
    <location>
        <begin position="29"/>
        <end position="81"/>
    </location>
</feature>
<comment type="catalytic activity">
    <reaction evidence="3">
        <text>2 GTP = 3',3'-c-di-GMP + 2 diphosphate</text>
        <dbReference type="Rhea" id="RHEA:24898"/>
        <dbReference type="ChEBI" id="CHEBI:33019"/>
        <dbReference type="ChEBI" id="CHEBI:37565"/>
        <dbReference type="ChEBI" id="CHEBI:58805"/>
        <dbReference type="EC" id="2.7.7.65"/>
    </reaction>
</comment>
<evidence type="ECO:0000256" key="4">
    <source>
        <dbReference type="SAM" id="Coils"/>
    </source>
</evidence>
<organism evidence="6 7">
    <name type="scientific">Pantoea ananatis (strain AJ13355)</name>
    <dbReference type="NCBI Taxonomy" id="932677"/>
    <lineage>
        <taxon>Bacteria</taxon>
        <taxon>Pseudomonadati</taxon>
        <taxon>Pseudomonadota</taxon>
        <taxon>Gammaproteobacteria</taxon>
        <taxon>Enterobacterales</taxon>
        <taxon>Erwiniaceae</taxon>
        <taxon>Pantoea</taxon>
    </lineage>
</organism>
<dbReference type="InterPro" id="IPR029787">
    <property type="entry name" value="Nucleotide_cyclase"/>
</dbReference>
<dbReference type="HOGENOM" id="CLU_000445_11_16_6"/>
<dbReference type="AlphaFoldDB" id="A0A0H3L002"/>
<dbReference type="RefSeq" id="WP_013027166.1">
    <property type="nucleotide sequence ID" value="NC_017531.2"/>
</dbReference>
<dbReference type="EMBL" id="AP012032">
    <property type="protein sequence ID" value="BAK12623.1"/>
    <property type="molecule type" value="Genomic_DNA"/>
</dbReference>
<name>A0A0H3L002_PANAA</name>
<dbReference type="eggNOG" id="COG3706">
    <property type="taxonomic scope" value="Bacteria"/>
</dbReference>
<evidence type="ECO:0000256" key="2">
    <source>
        <dbReference type="ARBA" id="ARBA00012528"/>
    </source>
</evidence>
<protein>
    <recommendedName>
        <fullName evidence="2">diguanylate cyclase</fullName>
        <ecNumber evidence="2">2.7.7.65</ecNumber>
    </recommendedName>
</protein>
<dbReference type="EC" id="2.7.7.65" evidence="2"/>
<evidence type="ECO:0000256" key="3">
    <source>
        <dbReference type="ARBA" id="ARBA00034247"/>
    </source>
</evidence>
<feature type="domain" description="GGDEF" evidence="5">
    <location>
        <begin position="107"/>
        <end position="236"/>
    </location>
</feature>
<dbReference type="GO" id="GO:0043709">
    <property type="term" value="P:cell adhesion involved in single-species biofilm formation"/>
    <property type="evidence" value="ECO:0007669"/>
    <property type="project" value="TreeGrafter"/>
</dbReference>
<dbReference type="KEGG" id="paj:PAJ_2543"/>
<dbReference type="PATRIC" id="fig|553.3.peg.776"/>
<dbReference type="OrthoDB" id="9812260at2"/>
<evidence type="ECO:0000313" key="6">
    <source>
        <dbReference type="EMBL" id="BAK12623.1"/>
    </source>
</evidence>
<dbReference type="GO" id="GO:1902201">
    <property type="term" value="P:negative regulation of bacterial-type flagellum-dependent cell motility"/>
    <property type="evidence" value="ECO:0007669"/>
    <property type="project" value="TreeGrafter"/>
</dbReference>
<dbReference type="SMART" id="SM00267">
    <property type="entry name" value="GGDEF"/>
    <property type="match status" value="1"/>
</dbReference>
<dbReference type="Proteomes" id="UP000006690">
    <property type="component" value="Chromosome"/>
</dbReference>
<sequence length="236" mass="26579">MTHLNELFLEETQALNQASHVAAQHSLQAEEYRQALLQLNGHYQRLMRETYRLISRSDRAERELNRVNEQLNELATELEYKATHDPLTDVWNRSAIIQRISDTLDQAPAALIILDIDFFKRINDEYGHPVGDKVICELVQRIQRNTPAIASIGRIGGEEFTIMLPNTWLGDAVIVAGAILASLNASPLNALPERLVTASLGVSWGAAGTRFETLYTQADAALYDAKKHGRNRVFFR</sequence>
<dbReference type="NCBIfam" id="TIGR00254">
    <property type="entry name" value="GGDEF"/>
    <property type="match status" value="1"/>
</dbReference>
<evidence type="ECO:0000313" key="7">
    <source>
        <dbReference type="Proteomes" id="UP000006690"/>
    </source>
</evidence>
<reference evidence="7" key="1">
    <citation type="journal article" date="2012" name="Appl. Microbiol. Biotechnol.">
        <title>The complete genome sequence of Pantoea ananatis AJ13355, an organism with great biotechnological potential.</title>
        <authorList>
            <person name="Hara Y."/>
            <person name="Kadotani N."/>
            <person name="Izui H."/>
            <person name="Katashkina J.I."/>
            <person name="Kuvaeva T.M."/>
            <person name="Andreeva I.G."/>
            <person name="Golubeva L.I."/>
            <person name="Malko D.B."/>
            <person name="Makeev V.J."/>
            <person name="Mashko S.V."/>
            <person name="Kozlov Y.I."/>
        </authorList>
    </citation>
    <scope>NUCLEOTIDE SEQUENCE [LARGE SCALE GENOMIC DNA]</scope>
    <source>
        <strain evidence="7">AJ13355</strain>
    </source>
</reference>
<evidence type="ECO:0000259" key="5">
    <source>
        <dbReference type="PROSITE" id="PS50887"/>
    </source>
</evidence>
<dbReference type="InterPro" id="IPR050469">
    <property type="entry name" value="Diguanylate_Cyclase"/>
</dbReference>
<dbReference type="GO" id="GO:0052621">
    <property type="term" value="F:diguanylate cyclase activity"/>
    <property type="evidence" value="ECO:0007669"/>
    <property type="project" value="UniProtKB-EC"/>
</dbReference>
<keyword evidence="4" id="KW-0175">Coiled coil</keyword>
<dbReference type="Gene3D" id="3.30.70.270">
    <property type="match status" value="1"/>
</dbReference>
<dbReference type="SUPFAM" id="SSF55073">
    <property type="entry name" value="Nucleotide cyclase"/>
    <property type="match status" value="1"/>
</dbReference>
<comment type="pathway">
    <text evidence="1">Purine metabolism; 3',5'-cyclic di-GMP biosynthesis.</text>
</comment>
<dbReference type="GeneID" id="57266853"/>
<dbReference type="PANTHER" id="PTHR45138">
    <property type="entry name" value="REGULATORY COMPONENTS OF SENSORY TRANSDUCTION SYSTEM"/>
    <property type="match status" value="1"/>
</dbReference>
<accession>A0A0H3L002</accession>
<dbReference type="InterPro" id="IPR043128">
    <property type="entry name" value="Rev_trsase/Diguanyl_cyclase"/>
</dbReference>
<dbReference type="PROSITE" id="PS50887">
    <property type="entry name" value="GGDEF"/>
    <property type="match status" value="1"/>
</dbReference>
<dbReference type="Pfam" id="PF00990">
    <property type="entry name" value="GGDEF"/>
    <property type="match status" value="1"/>
</dbReference>